<dbReference type="InterPro" id="IPR031981">
    <property type="entry name" value="MIEAP_C"/>
</dbReference>
<dbReference type="GO" id="GO:0035695">
    <property type="term" value="P:mitophagy by internal vacuole formation"/>
    <property type="evidence" value="ECO:0007669"/>
    <property type="project" value="TreeGrafter"/>
</dbReference>
<organism evidence="15 16">
    <name type="scientific">Zosterops borbonicus</name>
    <dbReference type="NCBI Taxonomy" id="364589"/>
    <lineage>
        <taxon>Eukaryota</taxon>
        <taxon>Metazoa</taxon>
        <taxon>Chordata</taxon>
        <taxon>Craniata</taxon>
        <taxon>Vertebrata</taxon>
        <taxon>Euteleostomi</taxon>
        <taxon>Archelosauria</taxon>
        <taxon>Archosauria</taxon>
        <taxon>Dinosauria</taxon>
        <taxon>Saurischia</taxon>
        <taxon>Theropoda</taxon>
        <taxon>Coelurosauria</taxon>
        <taxon>Aves</taxon>
        <taxon>Neognathae</taxon>
        <taxon>Neoaves</taxon>
        <taxon>Telluraves</taxon>
        <taxon>Australaves</taxon>
        <taxon>Passeriformes</taxon>
        <taxon>Sylvioidea</taxon>
        <taxon>Zosteropidae</taxon>
        <taxon>Zosterops</taxon>
    </lineage>
</organism>
<sequence>MKHLKKDPAGGELQLKDLACKPKCRLRDLEEKLAETRVELCEMEKDLKASRFQECKTLKKLKQLNDYEQQLQLLQDEISLLDCQRSALQCRLARSCSPRRCCVSKSCKPCSLPVKICSPAQCRRANASRRACLIARFNFIYAKDRLDAEILLKKYICDIEMVQRIIYVAALESFRAAKKAFWKIKIRVKETLAIDHCGGPAALEISALNYIACHKELYDVCCSEVICCMNVNPKLPCPENVDFNVISCFIRALCCLAFQMQTLCPPLDVAFGVDGELFNRRMYYRSCDSDFTAPFVAYHVWPALMENGTVLVKGEVVTRKMVQEYRQPVKNADDSKPQSFNSAVQTFVKDFGLFKDLLDRVLWDRALEDRRVQEELRDIQGLFLQGQKQCISTKMKSGKNARRPAQMNKELLDKLKQVAYRGWKQEKVALDKCREIVPKTKDLFRKAEAPAEVNLTKGIMVNKKSPFSKCSSHIAKIEGGEIKDLKKEECLL</sequence>
<dbReference type="GO" id="GO:0035694">
    <property type="term" value="P:mitochondrial protein catabolic process"/>
    <property type="evidence" value="ECO:0007669"/>
    <property type="project" value="InterPro"/>
</dbReference>
<feature type="coiled-coil region" evidence="13">
    <location>
        <begin position="26"/>
        <end position="84"/>
    </location>
</feature>
<evidence type="ECO:0000256" key="13">
    <source>
        <dbReference type="SAM" id="Coils"/>
    </source>
</evidence>
<dbReference type="Pfam" id="PF16026">
    <property type="entry name" value="MIEAP"/>
    <property type="match status" value="1"/>
</dbReference>
<evidence type="ECO:0000256" key="4">
    <source>
        <dbReference type="ARBA" id="ARBA00008233"/>
    </source>
</evidence>
<evidence type="ECO:0000256" key="3">
    <source>
        <dbReference type="ARBA" id="ARBA00004496"/>
    </source>
</evidence>
<keyword evidence="11" id="KW-0472">Membrane</keyword>
<name>A0A8K1GS40_9PASS</name>
<dbReference type="EMBL" id="SWJQ01000086">
    <property type="protein sequence ID" value="TRZ22871.1"/>
    <property type="molecule type" value="Genomic_DNA"/>
</dbReference>
<dbReference type="AlphaFoldDB" id="A0A8K1GS40"/>
<keyword evidence="16" id="KW-1185">Reference proteome</keyword>
<comment type="subcellular location">
    <subcellularLocation>
        <location evidence="3">Cytoplasm</location>
    </subcellularLocation>
    <subcellularLocation>
        <location evidence="2">Mitochondrion matrix</location>
    </subcellularLocation>
    <subcellularLocation>
        <location evidence="1">Mitochondrion outer membrane</location>
    </subcellularLocation>
</comment>
<keyword evidence="6" id="KW-0963">Cytoplasm</keyword>
<evidence type="ECO:0000256" key="7">
    <source>
        <dbReference type="ARBA" id="ARBA00022787"/>
    </source>
</evidence>
<comment type="similarity">
    <text evidence="4">Belongs to the MIEAP family.</text>
</comment>
<evidence type="ECO:0000256" key="8">
    <source>
        <dbReference type="ARBA" id="ARBA00023054"/>
    </source>
</evidence>
<evidence type="ECO:0000259" key="14">
    <source>
        <dbReference type="Pfam" id="PF16026"/>
    </source>
</evidence>
<proteinExistence type="inferred from homology"/>
<evidence type="ECO:0000313" key="15">
    <source>
        <dbReference type="EMBL" id="TRZ22871.1"/>
    </source>
</evidence>
<evidence type="ECO:0000256" key="11">
    <source>
        <dbReference type="ARBA" id="ARBA00023136"/>
    </source>
</evidence>
<keyword evidence="10" id="KW-0496">Mitochondrion</keyword>
<dbReference type="GO" id="GO:0005741">
    <property type="term" value="C:mitochondrial outer membrane"/>
    <property type="evidence" value="ECO:0007669"/>
    <property type="project" value="UniProtKB-SubCell"/>
</dbReference>
<evidence type="ECO:0000256" key="6">
    <source>
        <dbReference type="ARBA" id="ARBA00022490"/>
    </source>
</evidence>
<dbReference type="PANTHER" id="PTHR21771:SF0">
    <property type="entry name" value="MITOCHONDRIA-EATING PROTEIN"/>
    <property type="match status" value="1"/>
</dbReference>
<dbReference type="InterPro" id="IPR026169">
    <property type="entry name" value="MIEAP"/>
</dbReference>
<keyword evidence="9" id="KW-0446">Lipid-binding</keyword>
<evidence type="ECO:0000256" key="12">
    <source>
        <dbReference type="ARBA" id="ARBA00032687"/>
    </source>
</evidence>
<protein>
    <recommendedName>
        <fullName evidence="5">Mitochondria-eating protein</fullName>
    </recommendedName>
    <alternativeName>
        <fullName evidence="12">Spermatogenesis-associated protein 18</fullName>
    </alternativeName>
</protein>
<comment type="caution">
    <text evidence="15">The sequence shown here is derived from an EMBL/GenBank/DDBJ whole genome shotgun (WGS) entry which is preliminary data.</text>
</comment>
<evidence type="ECO:0000256" key="9">
    <source>
        <dbReference type="ARBA" id="ARBA00023121"/>
    </source>
</evidence>
<evidence type="ECO:0000313" key="16">
    <source>
        <dbReference type="Proteomes" id="UP000796761"/>
    </source>
</evidence>
<keyword evidence="8 13" id="KW-0175">Coiled coil</keyword>
<dbReference type="GO" id="GO:0008289">
    <property type="term" value="F:lipid binding"/>
    <property type="evidence" value="ECO:0007669"/>
    <property type="project" value="UniProtKB-KW"/>
</dbReference>
<evidence type="ECO:0000256" key="1">
    <source>
        <dbReference type="ARBA" id="ARBA00004294"/>
    </source>
</evidence>
<evidence type="ECO:0000256" key="2">
    <source>
        <dbReference type="ARBA" id="ARBA00004305"/>
    </source>
</evidence>
<dbReference type="Proteomes" id="UP000796761">
    <property type="component" value="Unassembled WGS sequence"/>
</dbReference>
<accession>A0A8K1GS40</accession>
<evidence type="ECO:0000256" key="10">
    <source>
        <dbReference type="ARBA" id="ARBA00023128"/>
    </source>
</evidence>
<evidence type="ECO:0000256" key="5">
    <source>
        <dbReference type="ARBA" id="ARBA00019863"/>
    </source>
</evidence>
<feature type="domain" description="Mitochondria-eating protein C-terminal" evidence="14">
    <location>
        <begin position="129"/>
        <end position="318"/>
    </location>
</feature>
<dbReference type="PANTHER" id="PTHR21771">
    <property type="entry name" value="MITOCHONDRIA-EATING PROTEIN-RELATED"/>
    <property type="match status" value="1"/>
</dbReference>
<keyword evidence="7" id="KW-1000">Mitochondrion outer membrane</keyword>
<dbReference type="GO" id="GO:0005759">
    <property type="term" value="C:mitochondrial matrix"/>
    <property type="evidence" value="ECO:0007669"/>
    <property type="project" value="UniProtKB-SubCell"/>
</dbReference>
<dbReference type="OrthoDB" id="5966837at2759"/>
<reference evidence="15" key="1">
    <citation type="submission" date="2019-04" db="EMBL/GenBank/DDBJ databases">
        <title>Genome assembly of Zosterops borbonicus 15179.</title>
        <authorList>
            <person name="Leroy T."/>
            <person name="Anselmetti Y."/>
            <person name="Tilak M.-K."/>
            <person name="Nabholz B."/>
        </authorList>
    </citation>
    <scope>NUCLEOTIDE SEQUENCE</scope>
    <source>
        <strain evidence="15">HGM_15179</strain>
        <tissue evidence="15">Muscle</tissue>
    </source>
</reference>
<gene>
    <name evidence="15" type="ORF">HGM15179_004180</name>
</gene>